<dbReference type="Proteomes" id="UP000230750">
    <property type="component" value="Unassembled WGS sequence"/>
</dbReference>
<gene>
    <name evidence="2" type="ORF">BSL78_07588</name>
</gene>
<sequence>MSLLVLIGHRNFFVCGKYSIFYPFLPLGELIIRQAPNVLKFDTFSGQKRGITGSLTCTNFKISFVSANKPTVKTTGLDQRNALYKDNDIPLTFVRSIFQVTGKSKKQLTRNSSTAVSSSSKILEIRTKNFKVFTFSFKFTPEHDMKSMMIVLVLMILMVTGGDDGTGHNGDDDDAVDNDGGGDADGIGGDGTSHNGDDDDAVDDDGGGDDADDHPDNSSPCLPKQHQSVVCLCLPTTL</sequence>
<name>A0A2G8L5H0_STIJA</name>
<proteinExistence type="predicted"/>
<feature type="compositionally biased region" description="Acidic residues" evidence="1">
    <location>
        <begin position="197"/>
        <end position="213"/>
    </location>
</feature>
<evidence type="ECO:0000313" key="2">
    <source>
        <dbReference type="EMBL" id="PIK55507.1"/>
    </source>
</evidence>
<dbReference type="STRING" id="307972.A0A2G8L5H0"/>
<dbReference type="OrthoDB" id="271628at2759"/>
<dbReference type="AlphaFoldDB" id="A0A2G8L5H0"/>
<feature type="region of interest" description="Disordered" evidence="1">
    <location>
        <begin position="167"/>
        <end position="225"/>
    </location>
</feature>
<feature type="compositionally biased region" description="Acidic residues" evidence="1">
    <location>
        <begin position="171"/>
        <end position="182"/>
    </location>
</feature>
<evidence type="ECO:0000313" key="3">
    <source>
        <dbReference type="Proteomes" id="UP000230750"/>
    </source>
</evidence>
<evidence type="ECO:0000256" key="1">
    <source>
        <dbReference type="SAM" id="MobiDB-lite"/>
    </source>
</evidence>
<reference evidence="2 3" key="1">
    <citation type="journal article" date="2017" name="PLoS Biol.">
        <title>The sea cucumber genome provides insights into morphological evolution and visceral regeneration.</title>
        <authorList>
            <person name="Zhang X."/>
            <person name="Sun L."/>
            <person name="Yuan J."/>
            <person name="Sun Y."/>
            <person name="Gao Y."/>
            <person name="Zhang L."/>
            <person name="Li S."/>
            <person name="Dai H."/>
            <person name="Hamel J.F."/>
            <person name="Liu C."/>
            <person name="Yu Y."/>
            <person name="Liu S."/>
            <person name="Lin W."/>
            <person name="Guo K."/>
            <person name="Jin S."/>
            <person name="Xu P."/>
            <person name="Storey K.B."/>
            <person name="Huan P."/>
            <person name="Zhang T."/>
            <person name="Zhou Y."/>
            <person name="Zhang J."/>
            <person name="Lin C."/>
            <person name="Li X."/>
            <person name="Xing L."/>
            <person name="Huo D."/>
            <person name="Sun M."/>
            <person name="Wang L."/>
            <person name="Mercier A."/>
            <person name="Li F."/>
            <person name="Yang H."/>
            <person name="Xiang J."/>
        </authorList>
    </citation>
    <scope>NUCLEOTIDE SEQUENCE [LARGE SCALE GENOMIC DNA]</scope>
    <source>
        <strain evidence="2">Shaxun</strain>
        <tissue evidence="2">Muscle</tissue>
    </source>
</reference>
<dbReference type="InterPro" id="IPR011993">
    <property type="entry name" value="PH-like_dom_sf"/>
</dbReference>
<accession>A0A2G8L5H0</accession>
<dbReference type="EMBL" id="MRZV01000213">
    <property type="protein sequence ID" value="PIK55507.1"/>
    <property type="molecule type" value="Genomic_DNA"/>
</dbReference>
<keyword evidence="3" id="KW-1185">Reference proteome</keyword>
<organism evidence="2 3">
    <name type="scientific">Stichopus japonicus</name>
    <name type="common">Sea cucumber</name>
    <dbReference type="NCBI Taxonomy" id="307972"/>
    <lineage>
        <taxon>Eukaryota</taxon>
        <taxon>Metazoa</taxon>
        <taxon>Echinodermata</taxon>
        <taxon>Eleutherozoa</taxon>
        <taxon>Echinozoa</taxon>
        <taxon>Holothuroidea</taxon>
        <taxon>Aspidochirotacea</taxon>
        <taxon>Aspidochirotida</taxon>
        <taxon>Stichopodidae</taxon>
        <taxon>Apostichopus</taxon>
    </lineage>
</organism>
<protein>
    <submittedName>
        <fullName evidence="2">Putative myotubularin-related protein 10-A isoform X4</fullName>
    </submittedName>
</protein>
<dbReference type="Gene3D" id="2.30.29.30">
    <property type="entry name" value="Pleckstrin-homology domain (PH domain)/Phosphotyrosine-binding domain (PTB)"/>
    <property type="match status" value="1"/>
</dbReference>
<dbReference type="SUPFAM" id="SSF50729">
    <property type="entry name" value="PH domain-like"/>
    <property type="match status" value="1"/>
</dbReference>
<comment type="caution">
    <text evidence="2">The sequence shown here is derived from an EMBL/GenBank/DDBJ whole genome shotgun (WGS) entry which is preliminary data.</text>
</comment>